<feature type="transmembrane region" description="Helical" evidence="1">
    <location>
        <begin position="5"/>
        <end position="30"/>
    </location>
</feature>
<dbReference type="Proteomes" id="UP001596333">
    <property type="component" value="Unassembled WGS sequence"/>
</dbReference>
<keyword evidence="1" id="KW-0472">Membrane</keyword>
<evidence type="ECO:0000256" key="1">
    <source>
        <dbReference type="SAM" id="Phobius"/>
    </source>
</evidence>
<keyword evidence="1" id="KW-0812">Transmembrane</keyword>
<dbReference type="EMBL" id="JBHSXI010000016">
    <property type="protein sequence ID" value="MFC6890033.1"/>
    <property type="molecule type" value="Genomic_DNA"/>
</dbReference>
<proteinExistence type="predicted"/>
<comment type="caution">
    <text evidence="2">The sequence shown here is derived from an EMBL/GenBank/DDBJ whole genome shotgun (WGS) entry which is preliminary data.</text>
</comment>
<organism evidence="2 3">
    <name type="scientific">Halorubrum trueperi</name>
    <dbReference type="NCBI Taxonomy" id="2004704"/>
    <lineage>
        <taxon>Archaea</taxon>
        <taxon>Methanobacteriati</taxon>
        <taxon>Methanobacteriota</taxon>
        <taxon>Stenosarchaea group</taxon>
        <taxon>Halobacteria</taxon>
        <taxon>Halobacteriales</taxon>
        <taxon>Haloferacaceae</taxon>
        <taxon>Halorubrum</taxon>
    </lineage>
</organism>
<evidence type="ECO:0000313" key="2">
    <source>
        <dbReference type="EMBL" id="MFC6890033.1"/>
    </source>
</evidence>
<keyword evidence="1" id="KW-1133">Transmembrane helix</keyword>
<gene>
    <name evidence="2" type="ORF">ACFQEY_13580</name>
</gene>
<evidence type="ECO:0008006" key="4">
    <source>
        <dbReference type="Google" id="ProtNLM"/>
    </source>
</evidence>
<dbReference type="AlphaFoldDB" id="A0ABD5ULF9"/>
<sequence length="66" mass="7054">MNEDLFVRVVGGIGTIAILLVGVTVGSLLGNNSDEMFAWSMISTVALSTGAVIIIYRSKDKIDSMY</sequence>
<protein>
    <recommendedName>
        <fullName evidence="4">Major facilitator superfamily (MFS) profile domain-containing protein</fullName>
    </recommendedName>
</protein>
<feature type="transmembrane region" description="Helical" evidence="1">
    <location>
        <begin position="36"/>
        <end position="56"/>
    </location>
</feature>
<name>A0ABD5ULF9_9EURY</name>
<reference evidence="2 3" key="1">
    <citation type="journal article" date="2019" name="Int. J. Syst. Evol. Microbiol.">
        <title>The Global Catalogue of Microorganisms (GCM) 10K type strain sequencing project: providing services to taxonomists for standard genome sequencing and annotation.</title>
        <authorList>
            <consortium name="The Broad Institute Genomics Platform"/>
            <consortium name="The Broad Institute Genome Sequencing Center for Infectious Disease"/>
            <person name="Wu L."/>
            <person name="Ma J."/>
        </authorList>
    </citation>
    <scope>NUCLEOTIDE SEQUENCE [LARGE SCALE GENOMIC DNA]</scope>
    <source>
        <strain evidence="2 3">Y73</strain>
    </source>
</reference>
<accession>A0ABD5ULF9</accession>
<dbReference type="RefSeq" id="WP_379769470.1">
    <property type="nucleotide sequence ID" value="NZ_JBHSXI010000016.1"/>
</dbReference>
<evidence type="ECO:0000313" key="3">
    <source>
        <dbReference type="Proteomes" id="UP001596333"/>
    </source>
</evidence>
<keyword evidence="3" id="KW-1185">Reference proteome</keyword>